<dbReference type="Gene3D" id="3.40.30.10">
    <property type="entry name" value="Glutaredoxin"/>
    <property type="match status" value="1"/>
</dbReference>
<dbReference type="PANTHER" id="PTHR44051:SF9">
    <property type="entry name" value="GLUTATHIONE S-TRANSFERASE 1"/>
    <property type="match status" value="1"/>
</dbReference>
<reference evidence="6 7" key="1">
    <citation type="journal article" date="2019" name="Nat. Ecol. Evol.">
        <title>Megaphylogeny resolves global patterns of mushroom evolution.</title>
        <authorList>
            <person name="Varga T."/>
            <person name="Krizsan K."/>
            <person name="Foldi C."/>
            <person name="Dima B."/>
            <person name="Sanchez-Garcia M."/>
            <person name="Sanchez-Ramirez S."/>
            <person name="Szollosi G.J."/>
            <person name="Szarkandi J.G."/>
            <person name="Papp V."/>
            <person name="Albert L."/>
            <person name="Andreopoulos W."/>
            <person name="Angelini C."/>
            <person name="Antonin V."/>
            <person name="Barry K.W."/>
            <person name="Bougher N.L."/>
            <person name="Buchanan P."/>
            <person name="Buyck B."/>
            <person name="Bense V."/>
            <person name="Catcheside P."/>
            <person name="Chovatia M."/>
            <person name="Cooper J."/>
            <person name="Damon W."/>
            <person name="Desjardin D."/>
            <person name="Finy P."/>
            <person name="Geml J."/>
            <person name="Haridas S."/>
            <person name="Hughes K."/>
            <person name="Justo A."/>
            <person name="Karasinski D."/>
            <person name="Kautmanova I."/>
            <person name="Kiss B."/>
            <person name="Kocsube S."/>
            <person name="Kotiranta H."/>
            <person name="LaButti K.M."/>
            <person name="Lechner B.E."/>
            <person name="Liimatainen K."/>
            <person name="Lipzen A."/>
            <person name="Lukacs Z."/>
            <person name="Mihaltcheva S."/>
            <person name="Morgado L.N."/>
            <person name="Niskanen T."/>
            <person name="Noordeloos M.E."/>
            <person name="Ohm R.A."/>
            <person name="Ortiz-Santana B."/>
            <person name="Ovrebo C."/>
            <person name="Racz N."/>
            <person name="Riley R."/>
            <person name="Savchenko A."/>
            <person name="Shiryaev A."/>
            <person name="Soop K."/>
            <person name="Spirin V."/>
            <person name="Szebenyi C."/>
            <person name="Tomsovsky M."/>
            <person name="Tulloss R.E."/>
            <person name="Uehling J."/>
            <person name="Grigoriev I.V."/>
            <person name="Vagvolgyi C."/>
            <person name="Papp T."/>
            <person name="Martin F.M."/>
            <person name="Miettinen O."/>
            <person name="Hibbett D.S."/>
            <person name="Nagy L.G."/>
        </authorList>
    </citation>
    <scope>NUCLEOTIDE SEQUENCE [LARGE SCALE GENOMIC DNA]</scope>
    <source>
        <strain evidence="6 7">FP101781</strain>
    </source>
</reference>
<dbReference type="EC" id="2.5.1.18" evidence="2"/>
<keyword evidence="3 6" id="KW-0808">Transferase</keyword>
<dbReference type="PROSITE" id="PS50404">
    <property type="entry name" value="GST_NTER"/>
    <property type="match status" value="1"/>
</dbReference>
<dbReference type="Pfam" id="PF02798">
    <property type="entry name" value="GST_N"/>
    <property type="match status" value="1"/>
</dbReference>
<dbReference type="SFLD" id="SFLDS00019">
    <property type="entry name" value="Glutathione_Transferase_(cytos"/>
    <property type="match status" value="1"/>
</dbReference>
<dbReference type="STRING" id="71717.A0A4Y7TLM8"/>
<evidence type="ECO:0000259" key="5">
    <source>
        <dbReference type="PROSITE" id="PS50404"/>
    </source>
</evidence>
<dbReference type="CDD" id="cd03046">
    <property type="entry name" value="GST_N_GTT1_like"/>
    <property type="match status" value="1"/>
</dbReference>
<dbReference type="SUPFAM" id="SSF52833">
    <property type="entry name" value="Thioredoxin-like"/>
    <property type="match status" value="1"/>
</dbReference>
<sequence>MASDGIIVHHLEDSRSQRVLWLLEELEVPYTIKFYKRDENRRAPPELLEVHPLGKSPVITDGSLTLAESGAIVEYLISKYGKEKFGVNDESSEAWVNNRFFTHYAEGSVQPLLVSRLIYRRVPSKVPIFIRPIVKRVFSKIDGLINAPDLEKHGKLIEARLVEVESKGGWLAGTGEDRPTSADFLMVLTLQIFLNRAPEYAGPKTREYVKKVQARPAYKKGLEKGGPFDYEYKE</sequence>
<dbReference type="SFLD" id="SFLDG00358">
    <property type="entry name" value="Main_(cytGST)"/>
    <property type="match status" value="1"/>
</dbReference>
<dbReference type="InterPro" id="IPR036249">
    <property type="entry name" value="Thioredoxin-like_sf"/>
</dbReference>
<proteinExistence type="inferred from homology"/>
<evidence type="ECO:0000256" key="1">
    <source>
        <dbReference type="ARBA" id="ARBA00007409"/>
    </source>
</evidence>
<evidence type="ECO:0000256" key="3">
    <source>
        <dbReference type="ARBA" id="ARBA00022679"/>
    </source>
</evidence>
<comment type="caution">
    <text evidence="6">The sequence shown here is derived from an EMBL/GenBank/DDBJ whole genome shotgun (WGS) entry which is preliminary data.</text>
</comment>
<accession>A0A4Y7TLM8</accession>
<dbReference type="EMBL" id="QPFP01000008">
    <property type="protein sequence ID" value="TEB35095.1"/>
    <property type="molecule type" value="Genomic_DNA"/>
</dbReference>
<dbReference type="InterPro" id="IPR036282">
    <property type="entry name" value="Glutathione-S-Trfase_C_sf"/>
</dbReference>
<dbReference type="SUPFAM" id="SSF47616">
    <property type="entry name" value="GST C-terminal domain-like"/>
    <property type="match status" value="1"/>
</dbReference>
<dbReference type="InterPro" id="IPR004045">
    <property type="entry name" value="Glutathione_S-Trfase_N"/>
</dbReference>
<gene>
    <name evidence="6" type="ORF">FA13DRAFT_1440504</name>
</gene>
<evidence type="ECO:0000313" key="7">
    <source>
        <dbReference type="Proteomes" id="UP000298030"/>
    </source>
</evidence>
<dbReference type="Gene3D" id="1.20.1050.10">
    <property type="match status" value="1"/>
</dbReference>
<protein>
    <recommendedName>
        <fullName evidence="2">glutathione transferase</fullName>
        <ecNumber evidence="2">2.5.1.18</ecNumber>
    </recommendedName>
</protein>
<dbReference type="Proteomes" id="UP000298030">
    <property type="component" value="Unassembled WGS sequence"/>
</dbReference>
<dbReference type="FunFam" id="3.40.30.10:FF:000156">
    <property type="entry name" value="Glutathione S-transferase 1"/>
    <property type="match status" value="1"/>
</dbReference>
<keyword evidence="7" id="KW-1185">Reference proteome</keyword>
<comment type="catalytic activity">
    <reaction evidence="4">
        <text>RX + glutathione = an S-substituted glutathione + a halide anion + H(+)</text>
        <dbReference type="Rhea" id="RHEA:16437"/>
        <dbReference type="ChEBI" id="CHEBI:15378"/>
        <dbReference type="ChEBI" id="CHEBI:16042"/>
        <dbReference type="ChEBI" id="CHEBI:17792"/>
        <dbReference type="ChEBI" id="CHEBI:57925"/>
        <dbReference type="ChEBI" id="CHEBI:90779"/>
        <dbReference type="EC" id="2.5.1.18"/>
    </reaction>
</comment>
<dbReference type="InterPro" id="IPR040079">
    <property type="entry name" value="Glutathione_S-Trfase"/>
</dbReference>
<evidence type="ECO:0000256" key="2">
    <source>
        <dbReference type="ARBA" id="ARBA00012452"/>
    </source>
</evidence>
<dbReference type="GO" id="GO:0005737">
    <property type="term" value="C:cytoplasm"/>
    <property type="evidence" value="ECO:0007669"/>
    <property type="project" value="UniProtKB-ARBA"/>
</dbReference>
<comment type="similarity">
    <text evidence="1">Belongs to the GST superfamily.</text>
</comment>
<evidence type="ECO:0000313" key="6">
    <source>
        <dbReference type="EMBL" id="TEB35095.1"/>
    </source>
</evidence>
<dbReference type="PANTHER" id="PTHR44051">
    <property type="entry name" value="GLUTATHIONE S-TRANSFERASE-RELATED"/>
    <property type="match status" value="1"/>
</dbReference>
<dbReference type="GO" id="GO:0004602">
    <property type="term" value="F:glutathione peroxidase activity"/>
    <property type="evidence" value="ECO:0007669"/>
    <property type="project" value="UniProtKB-ARBA"/>
</dbReference>
<evidence type="ECO:0000256" key="4">
    <source>
        <dbReference type="ARBA" id="ARBA00047960"/>
    </source>
</evidence>
<dbReference type="AlphaFoldDB" id="A0A4Y7TLM8"/>
<organism evidence="6 7">
    <name type="scientific">Coprinellus micaceus</name>
    <name type="common">Glistening ink-cap mushroom</name>
    <name type="synonym">Coprinus micaceus</name>
    <dbReference type="NCBI Taxonomy" id="71717"/>
    <lineage>
        <taxon>Eukaryota</taxon>
        <taxon>Fungi</taxon>
        <taxon>Dikarya</taxon>
        <taxon>Basidiomycota</taxon>
        <taxon>Agaricomycotina</taxon>
        <taxon>Agaricomycetes</taxon>
        <taxon>Agaricomycetidae</taxon>
        <taxon>Agaricales</taxon>
        <taxon>Agaricineae</taxon>
        <taxon>Psathyrellaceae</taxon>
        <taxon>Coprinellus</taxon>
    </lineage>
</organism>
<name>A0A4Y7TLM8_COPMI</name>
<dbReference type="GO" id="GO:0004364">
    <property type="term" value="F:glutathione transferase activity"/>
    <property type="evidence" value="ECO:0007669"/>
    <property type="project" value="UniProtKB-EC"/>
</dbReference>
<feature type="domain" description="GST N-terminal" evidence="5">
    <location>
        <begin position="3"/>
        <end position="84"/>
    </location>
</feature>
<dbReference type="OrthoDB" id="2098326at2759"/>